<name>A0A9X2XP92_9BACT</name>
<dbReference type="Proteomes" id="UP001155483">
    <property type="component" value="Unassembled WGS sequence"/>
</dbReference>
<organism evidence="2 3">
    <name type="scientific">Paraflavisolibacter caeni</name>
    <dbReference type="NCBI Taxonomy" id="2982496"/>
    <lineage>
        <taxon>Bacteria</taxon>
        <taxon>Pseudomonadati</taxon>
        <taxon>Bacteroidota</taxon>
        <taxon>Chitinophagia</taxon>
        <taxon>Chitinophagales</taxon>
        <taxon>Chitinophagaceae</taxon>
        <taxon>Paraflavisolibacter</taxon>
    </lineage>
</organism>
<keyword evidence="3" id="KW-1185">Reference proteome</keyword>
<evidence type="ECO:0000313" key="2">
    <source>
        <dbReference type="EMBL" id="MCU7550289.1"/>
    </source>
</evidence>
<accession>A0A9X2XP92</accession>
<reference evidence="2" key="1">
    <citation type="submission" date="2022-09" db="EMBL/GenBank/DDBJ databases">
        <authorList>
            <person name="Yuan C."/>
            <person name="Ke Z."/>
        </authorList>
    </citation>
    <scope>NUCLEOTIDE SEQUENCE</scope>
    <source>
        <strain evidence="2">LB-8</strain>
    </source>
</reference>
<protein>
    <recommendedName>
        <fullName evidence="4">Phosphoribosylpyrophosphate synthetase</fullName>
    </recommendedName>
</protein>
<evidence type="ECO:0000313" key="3">
    <source>
        <dbReference type="Proteomes" id="UP001155483"/>
    </source>
</evidence>
<feature type="region of interest" description="Disordered" evidence="1">
    <location>
        <begin position="1"/>
        <end position="20"/>
    </location>
</feature>
<dbReference type="AlphaFoldDB" id="A0A9X2XP92"/>
<evidence type="ECO:0000256" key="1">
    <source>
        <dbReference type="SAM" id="MobiDB-lite"/>
    </source>
</evidence>
<reference evidence="2" key="2">
    <citation type="submission" date="2023-04" db="EMBL/GenBank/DDBJ databases">
        <title>Paracnuella aquatica gen. nov., sp. nov., a member of the family Chitinophagaceae isolated from a hot spring.</title>
        <authorList>
            <person name="Wang C."/>
        </authorList>
    </citation>
    <scope>NUCLEOTIDE SEQUENCE</scope>
    <source>
        <strain evidence="2">LB-8</strain>
    </source>
</reference>
<comment type="caution">
    <text evidence="2">The sequence shown here is derived from an EMBL/GenBank/DDBJ whole genome shotgun (WGS) entry which is preliminary data.</text>
</comment>
<sequence>MDTNNKLESRTDKYNEANDSPTFMSELEKCMKRLEEKGYTDQFKVERKHLQSLTDSNKRYKPKDVNAVNFFRFEGISDPDDMSILYAIETTDGRKGTLVDAYGFYSDDETGEFMQNVDVHKKVSSRWESEEDSKPST</sequence>
<proteinExistence type="predicted"/>
<gene>
    <name evidence="2" type="ORF">OCK74_14295</name>
</gene>
<dbReference type="RefSeq" id="WP_279297729.1">
    <property type="nucleotide sequence ID" value="NZ_JAOTIF010000011.1"/>
</dbReference>
<dbReference type="EMBL" id="JAOTIF010000011">
    <property type="protein sequence ID" value="MCU7550289.1"/>
    <property type="molecule type" value="Genomic_DNA"/>
</dbReference>
<evidence type="ECO:0008006" key="4">
    <source>
        <dbReference type="Google" id="ProtNLM"/>
    </source>
</evidence>
<feature type="compositionally biased region" description="Basic and acidic residues" evidence="1">
    <location>
        <begin position="1"/>
        <end position="16"/>
    </location>
</feature>